<accession>A0AAW3TNY5</accession>
<dbReference type="EMBL" id="JACIDB010000001">
    <property type="protein sequence ID" value="MBB3874853.1"/>
    <property type="molecule type" value="Genomic_DNA"/>
</dbReference>
<dbReference type="Proteomes" id="UP000528945">
    <property type="component" value="Unassembled WGS sequence"/>
</dbReference>
<protein>
    <submittedName>
        <fullName evidence="1">Uncharacterized protein</fullName>
    </submittedName>
</protein>
<sequence>MAKLDAAIAENGRSLAQEVEARLSGFFKLEELFGEPRRLIFMTYLADRIRQAEEKWGRDFQRDPATWAVAAAAVNDVMQSAYPGGASKSHTLRLMLAEAEKAEAEEASRGDGA</sequence>
<organism evidence="1 2">
    <name type="scientific">Sphingomonas aquatilis</name>
    <dbReference type="NCBI Taxonomy" id="93063"/>
    <lineage>
        <taxon>Bacteria</taxon>
        <taxon>Pseudomonadati</taxon>
        <taxon>Pseudomonadota</taxon>
        <taxon>Alphaproteobacteria</taxon>
        <taxon>Sphingomonadales</taxon>
        <taxon>Sphingomonadaceae</taxon>
        <taxon>Sphingomonas</taxon>
    </lineage>
</organism>
<dbReference type="RefSeq" id="WP_147035415.1">
    <property type="nucleotide sequence ID" value="NZ_JACIDB010000001.1"/>
</dbReference>
<comment type="caution">
    <text evidence="1">The sequence shown here is derived from an EMBL/GenBank/DDBJ whole genome shotgun (WGS) entry which is preliminary data.</text>
</comment>
<evidence type="ECO:0000313" key="2">
    <source>
        <dbReference type="Proteomes" id="UP000528945"/>
    </source>
</evidence>
<reference evidence="1 2" key="1">
    <citation type="submission" date="2020-08" db="EMBL/GenBank/DDBJ databases">
        <title>Genomic Encyclopedia of Type Strains, Phase IV (KMG-IV): sequencing the most valuable type-strain genomes for metagenomic binning, comparative biology and taxonomic classification.</title>
        <authorList>
            <person name="Goeker M."/>
        </authorList>
    </citation>
    <scope>NUCLEOTIDE SEQUENCE [LARGE SCALE GENOMIC DNA]</scope>
    <source>
        <strain evidence="1 2">DSM 15581</strain>
    </source>
</reference>
<evidence type="ECO:0000313" key="1">
    <source>
        <dbReference type="EMBL" id="MBB3874853.1"/>
    </source>
</evidence>
<proteinExistence type="predicted"/>
<gene>
    <name evidence="1" type="ORF">GGR47_001069</name>
</gene>
<name>A0AAW3TNY5_9SPHN</name>
<dbReference type="AlphaFoldDB" id="A0AAW3TNY5"/>
<keyword evidence="2" id="KW-1185">Reference proteome</keyword>